<gene>
    <name evidence="3" type="ORF">RDWZM_007305</name>
</gene>
<organism evidence="3 4">
    <name type="scientific">Blomia tropicalis</name>
    <name type="common">Mite</name>
    <dbReference type="NCBI Taxonomy" id="40697"/>
    <lineage>
        <taxon>Eukaryota</taxon>
        <taxon>Metazoa</taxon>
        <taxon>Ecdysozoa</taxon>
        <taxon>Arthropoda</taxon>
        <taxon>Chelicerata</taxon>
        <taxon>Arachnida</taxon>
        <taxon>Acari</taxon>
        <taxon>Acariformes</taxon>
        <taxon>Sarcoptiformes</taxon>
        <taxon>Astigmata</taxon>
        <taxon>Glycyphagoidea</taxon>
        <taxon>Echimyopodidae</taxon>
        <taxon>Blomia</taxon>
    </lineage>
</organism>
<keyword evidence="1" id="KW-0472">Membrane</keyword>
<protein>
    <submittedName>
        <fullName evidence="3">Uncharacterized protein</fullName>
    </submittedName>
</protein>
<reference evidence="3" key="1">
    <citation type="submission" date="2022-12" db="EMBL/GenBank/DDBJ databases">
        <title>Genome assemblies of Blomia tropicalis.</title>
        <authorList>
            <person name="Cui Y."/>
        </authorList>
    </citation>
    <scope>NUCLEOTIDE SEQUENCE</scope>
    <source>
        <tissue evidence="3">Adult mites</tissue>
    </source>
</reference>
<dbReference type="EMBL" id="JAPWDV010000003">
    <property type="protein sequence ID" value="KAJ6216148.1"/>
    <property type="molecule type" value="Genomic_DNA"/>
</dbReference>
<keyword evidence="4" id="KW-1185">Reference proteome</keyword>
<feature type="transmembrane region" description="Helical" evidence="1">
    <location>
        <begin position="134"/>
        <end position="155"/>
    </location>
</feature>
<comment type="caution">
    <text evidence="3">The sequence shown here is derived from an EMBL/GenBank/DDBJ whole genome shotgun (WGS) entry which is preliminary data.</text>
</comment>
<dbReference type="Proteomes" id="UP001142055">
    <property type="component" value="Chromosome 3"/>
</dbReference>
<evidence type="ECO:0000313" key="3">
    <source>
        <dbReference type="EMBL" id="KAJ6216148.1"/>
    </source>
</evidence>
<accession>A0A9Q0LZX3</accession>
<sequence>MKSLILFTTTVLMMIQFTNSNILSDLANNINTGISNTLNSIRDSACVVSHRSDFDSCYDKVKDVYNGMGGNQDDQPNKDFCCSYLAYSNCVEMVSRKHCGQDAGRIADLLMESVKDGMGKCEEYKNVFDCMDPLIRIAALVVLVIVVLAILGCLIKICKSCCC</sequence>
<evidence type="ECO:0000256" key="1">
    <source>
        <dbReference type="SAM" id="Phobius"/>
    </source>
</evidence>
<feature type="chain" id="PRO_5040215700" evidence="2">
    <location>
        <begin position="21"/>
        <end position="163"/>
    </location>
</feature>
<dbReference type="AlphaFoldDB" id="A0A9Q0LZX3"/>
<evidence type="ECO:0000313" key="4">
    <source>
        <dbReference type="Proteomes" id="UP001142055"/>
    </source>
</evidence>
<dbReference type="OrthoDB" id="10051804at2759"/>
<keyword evidence="2" id="KW-0732">Signal</keyword>
<dbReference type="OMA" id="ICKSCCC"/>
<proteinExistence type="predicted"/>
<evidence type="ECO:0000256" key="2">
    <source>
        <dbReference type="SAM" id="SignalP"/>
    </source>
</evidence>
<keyword evidence="1" id="KW-1133">Transmembrane helix</keyword>
<keyword evidence="1" id="KW-0812">Transmembrane</keyword>
<name>A0A9Q0LZX3_BLOTA</name>
<feature type="signal peptide" evidence="2">
    <location>
        <begin position="1"/>
        <end position="20"/>
    </location>
</feature>